<evidence type="ECO:0000313" key="2">
    <source>
        <dbReference type="EMBL" id="DAD91202.1"/>
    </source>
</evidence>
<organism evidence="2">
    <name type="scientific">Siphoviridae sp. ctu3K14</name>
    <dbReference type="NCBI Taxonomy" id="2826500"/>
    <lineage>
        <taxon>Viruses</taxon>
        <taxon>Duplodnaviria</taxon>
        <taxon>Heunggongvirae</taxon>
        <taxon>Uroviricota</taxon>
        <taxon>Caudoviricetes</taxon>
    </lineage>
</organism>
<reference evidence="2" key="1">
    <citation type="journal article" date="2021" name="Proc. Natl. Acad. Sci. U.S.A.">
        <title>A Catalog of Tens of Thousands of Viruses from Human Metagenomes Reveals Hidden Associations with Chronic Diseases.</title>
        <authorList>
            <person name="Tisza M.J."/>
            <person name="Buck C.B."/>
        </authorList>
    </citation>
    <scope>NUCLEOTIDE SEQUENCE</scope>
    <source>
        <strain evidence="2">Ctu3K14</strain>
    </source>
</reference>
<evidence type="ECO:0000256" key="1">
    <source>
        <dbReference type="SAM" id="Coils"/>
    </source>
</evidence>
<dbReference type="EMBL" id="BK015107">
    <property type="protein sequence ID" value="DAD91202.1"/>
    <property type="molecule type" value="Genomic_DNA"/>
</dbReference>
<keyword evidence="1" id="KW-0175">Coiled coil</keyword>
<feature type="coiled-coil region" evidence="1">
    <location>
        <begin position="1042"/>
        <end position="1069"/>
    </location>
</feature>
<accession>A0A8S5NAD4</accession>
<sequence>MEPVELTIITRNKTKEGLDEIVRDTSKVGQTVEQVTADFQARMNEQSNAVKQVEADIRALEKQLEKASPGKSKMELTADLAAAKKVLAEEKGELALLEKQVEQTSQKHIMLRTEIRNLKEQMSGMTEGTQEYAEAMQRLGEMQDRMGDINTQGRIFSDDNKNIKATMDAVSGLTGAMTAGVGVASLFGVEQEKLAEIQTRLQAVMAITMGVQQVANTLNKDSYFTHVLLTGAKNMLTAANTKLAVSLGISNVAAKALMATLTLGLSAVITALIVLWDKYSDRTKKAQKAVNDEIDKTKLSLQQISDDVDFDTRIAEAAGKSKKELIELRKEAAKTALALADASFDEINAKFIKGDATKEQLDAARENSKSAWGNYNKTMQDAIVYDYEERANQKKKTSGNEEKAEDIANAELKARQKINDMTLALMEEGEAKKKALAQKQFDDELARIDQEERERLKALQAAQKNGMTVTPEQVATVKGQAKQQRDLAGEQYVKDFFNLEKEYADKSKKLKAEKIQALIEYNKEYGTYEEKRLAIEMEYNEKLADIQEKRREAEKKGDTETVEIMNIALAKATKDKGKSLMSMDYEQLKQSPDYVRAFENLKETSSETLKSLLSQFEKAKQTAAGVLSPDQLREYTTTIQDIMTELDDRNPFQALADRKKELAEAEKELAEAKKNLDTVNSGGQVVAGTSYNQGTGKIDKTYLSSAEALEKYNKAKDKSVKANAKVQVSEQKVTDVIDGLSQSISEIGSAIGGRAGEIIGLIGDIGEFAMTAMNGVETASQTASSAIRAVESASVILAIISAAIQVATKIASLFSSNDAEERRQYIEQLNAVADIYDKIIDKQKESIKFGYGFAAIEAARKAMEDLNKQTEQYRKIAEVAGQEKGGGALSYKYWDEYKKILEKFNISGGGSKLTGIDTSGLATLTGKQLEEIRESYIEIWAALPEEQQKALDAIIEAEEKGKEIIEEWQEAITGISYDSFYTEFIDVLSDMDTSAEDMAKNFGEYLRKSIIASMVAKNFQKDINALYDMWVAAGDGKSAGGIEITEDEAKAIQEKYKELVEAMIQARDNMSEAFNWESSSESQSGRAGAVTTITEETAGKLEGIGISIQTHVISMDDKMTDISQYAYEAIGILNLIAENTAFCKFLEDIADAIEKMERDGVKMK</sequence>
<proteinExistence type="predicted"/>
<feature type="coiled-coil region" evidence="1">
    <location>
        <begin position="400"/>
        <end position="454"/>
    </location>
</feature>
<protein>
    <submittedName>
        <fullName evidence="2">Tape measure domain protein</fullName>
    </submittedName>
</protein>
<feature type="coiled-coil region" evidence="1">
    <location>
        <begin position="653"/>
        <end position="682"/>
    </location>
</feature>
<name>A0A8S5NAD4_9CAUD</name>
<feature type="coiled-coil region" evidence="1">
    <location>
        <begin position="43"/>
        <end position="121"/>
    </location>
</feature>